<dbReference type="InterPro" id="IPR004358">
    <property type="entry name" value="Sig_transdc_His_kin-like_C"/>
</dbReference>
<feature type="compositionally biased region" description="Polar residues" evidence="7">
    <location>
        <begin position="57"/>
        <end position="86"/>
    </location>
</feature>
<feature type="modified residue" description="4-aspartylphosphate" evidence="5">
    <location>
        <position position="1146"/>
    </location>
</feature>
<dbReference type="EMBL" id="KU699638">
    <property type="protein sequence ID" value="AML77554.1"/>
    <property type="molecule type" value="mRNA"/>
</dbReference>
<keyword evidence="1" id="KW-0600">Photoreceptor protein</keyword>
<feature type="compositionally biased region" description="Low complexity" evidence="7">
    <location>
        <begin position="213"/>
        <end position="229"/>
    </location>
</feature>
<keyword evidence="1" id="KW-0157">Chromophore</keyword>
<dbReference type="Gene3D" id="3.30.565.10">
    <property type="entry name" value="Histidine kinase-like ATPase, C-terminal domain"/>
    <property type="match status" value="1"/>
</dbReference>
<dbReference type="InterPro" id="IPR003661">
    <property type="entry name" value="HisK_dim/P_dom"/>
</dbReference>
<dbReference type="CDD" id="cd17546">
    <property type="entry name" value="REC_hyHK_CKI1_RcsC-like"/>
    <property type="match status" value="1"/>
</dbReference>
<sequence>MEHSRHTRNNKAAGSKRTRTQEGAERTLVPSSGATGTTNNNKRARGVTPSPDPAIPTQIQEQDNDTSAQKVPQNETGGSGPSNEASPTGGHVVVDSPEQALAPHSNAEPIDSTIEETDVDATALRRQIQALRAQRDAALSEAKELREVNAELTRQCLATPSTAATHLPTSTTTTRKTDGLPTAAAAAATTATTATTAPTTAQPAGEVPLQRTASAPSTAAAAAAEDAAPAPSLFDRAQGTRTPVARAVSQAIEDATRGEFHEAVVATGDGGWSLQSVQERLQLLKERSMDALQEGITIADFSRHDHPLIYCNQGFVRLTGFCVEETLGHNCRFLQGEGTDPAAVAELSVAIRDGRSVCVELLNYRKSGEPFVNLLSLTPIHDDEGRLTHYVGIQSDITELVSRKHACDVATHVARVASAATEAKSRFLATMSHEIRTPLNGIISVSQLLVESPLTPMQRDLVNTICTSGETLLALITDILDFSRIEANKLQLNFASFDLRAVVEAAVEVAGLEAGKKRVNLGYYVNPRVPTLVRGDPNRLQQILLNMLNNALKFTERGCVMLEVWVREISKPASGTPERSLSGPKHPYPQMLVGDAQNSGGGGADGKSGRRKLRRSSGEQRDYAYEQNHNRMLQGIGMPADVSMEMNRIMMQAGTVTASETQPSASTSHNSGSGAADGSGSGANGNAPTSQAHAPNVVVDAKGDWFEVNFIVRDTGIGISEQGLSRLFISFSQVDSSPTRRYGGSGLGLAISRRLCEAMNGMMWADSEGIGYGSTFGATVPMPSLDNEKGAPGEGDPTSASKADAAHKGKRSDWLKCTGVHPGLVGKTLLLYDRCPTMRHILRCLLREWGMRVYVVSTADDCLRAIRGQEVAAVASAEAVECERCVGGGSAGVAAAKEAGACADAPTKLFLTDSLPNGECSGDPYLDEECRPPPRGVKFDLVVSEGDREPIVRELHSRDMAAVTTSWPDDLNVRGDDNNRKDSVSSIIHVSKPIRHVRLRLALLKALGLPVLPKPGYKLPPLRTVAELDAGDASTKRSVEASKKDATAMSTVASATGAGQTAGESAAAGATGTATACTAASADEQTHRTLRVLLVEDNKINTKVALKVLTRLGHTNTIVAEDGLQVLDVLAKSPNGINSFDIILMDLHMPNMGGMEATKLIKDTYKDSNVPIVAVTADAFEDSKEKCLNSGFTEWLAKPFRIEQLHELLTRLCHLDASDN</sequence>
<dbReference type="Gene3D" id="3.30.450.20">
    <property type="entry name" value="PAS domain"/>
    <property type="match status" value="1"/>
</dbReference>
<dbReference type="SUPFAM" id="SSF55785">
    <property type="entry name" value="PYP-like sensor domain (PAS domain)"/>
    <property type="match status" value="1"/>
</dbReference>
<feature type="domain" description="Histidine kinase" evidence="8">
    <location>
        <begin position="430"/>
        <end position="784"/>
    </location>
</feature>
<dbReference type="InterPro" id="IPR011006">
    <property type="entry name" value="CheY-like_superfamily"/>
</dbReference>
<dbReference type="PROSITE" id="PS50113">
    <property type="entry name" value="PAC"/>
    <property type="match status" value="1"/>
</dbReference>
<dbReference type="InterPro" id="IPR000700">
    <property type="entry name" value="PAS-assoc_C"/>
</dbReference>
<dbReference type="PROSITE" id="PS50110">
    <property type="entry name" value="RESPONSE_REGULATORY"/>
    <property type="match status" value="1"/>
</dbReference>
<dbReference type="CDD" id="cd00082">
    <property type="entry name" value="HisKA"/>
    <property type="match status" value="1"/>
</dbReference>
<dbReference type="PANTHER" id="PTHR45339:SF1">
    <property type="entry name" value="HYBRID SIGNAL TRANSDUCTION HISTIDINE KINASE J"/>
    <property type="match status" value="1"/>
</dbReference>
<dbReference type="SUPFAM" id="SSF52172">
    <property type="entry name" value="CheY-like"/>
    <property type="match status" value="1"/>
</dbReference>
<dbReference type="GO" id="GO:0009637">
    <property type="term" value="P:response to blue light"/>
    <property type="evidence" value="ECO:0007669"/>
    <property type="project" value="UniProtKB-ARBA"/>
</dbReference>
<dbReference type="CDD" id="cd00130">
    <property type="entry name" value="PAS"/>
    <property type="match status" value="1"/>
</dbReference>
<organism evidence="11">
    <name type="scientific">Pseudoscourfieldia marina</name>
    <dbReference type="NCBI Taxonomy" id="41886"/>
    <lineage>
        <taxon>Eukaryota</taxon>
        <taxon>Viridiplantae</taxon>
        <taxon>Chlorophyta</taxon>
        <taxon>Pseudoscourfieldiophyceae</taxon>
        <taxon>Pseudoscourfieldiales</taxon>
        <taxon>Pseudoscourfieldiaceae</taxon>
        <taxon>Pseudoscourfieldia</taxon>
    </lineage>
</organism>
<evidence type="ECO:0000259" key="9">
    <source>
        <dbReference type="PROSITE" id="PS50110"/>
    </source>
</evidence>
<dbReference type="SUPFAM" id="SSF47384">
    <property type="entry name" value="Homodimeric domain of signal transducing histidine kinase"/>
    <property type="match status" value="1"/>
</dbReference>
<dbReference type="NCBIfam" id="TIGR00229">
    <property type="entry name" value="sensory_box"/>
    <property type="match status" value="1"/>
</dbReference>
<dbReference type="PROSITE" id="PS50109">
    <property type="entry name" value="HIS_KIN"/>
    <property type="match status" value="1"/>
</dbReference>
<dbReference type="GO" id="GO:0000155">
    <property type="term" value="F:phosphorelay sensor kinase activity"/>
    <property type="evidence" value="ECO:0007669"/>
    <property type="project" value="InterPro"/>
</dbReference>
<feature type="region of interest" description="Disordered" evidence="7">
    <location>
        <begin position="783"/>
        <end position="805"/>
    </location>
</feature>
<dbReference type="SMART" id="SM00086">
    <property type="entry name" value="PAC"/>
    <property type="match status" value="1"/>
</dbReference>
<evidence type="ECO:0000256" key="3">
    <source>
        <dbReference type="ARBA" id="ARBA00022606"/>
    </source>
</evidence>
<feature type="domain" description="PAC" evidence="10">
    <location>
        <begin position="355"/>
        <end position="409"/>
    </location>
</feature>
<feature type="region of interest" description="Disordered" evidence="7">
    <location>
        <begin position="573"/>
        <end position="630"/>
    </location>
</feature>
<feature type="region of interest" description="Disordered" evidence="7">
    <location>
        <begin position="1"/>
        <end position="94"/>
    </location>
</feature>
<dbReference type="InterPro" id="IPR005467">
    <property type="entry name" value="His_kinase_dom"/>
</dbReference>
<evidence type="ECO:0000256" key="2">
    <source>
        <dbReference type="ARBA" id="ARBA00022553"/>
    </source>
</evidence>
<evidence type="ECO:0000256" key="4">
    <source>
        <dbReference type="ARBA" id="ARBA00023012"/>
    </source>
</evidence>
<dbReference type="InterPro" id="IPR003594">
    <property type="entry name" value="HATPase_dom"/>
</dbReference>
<dbReference type="InterPro" id="IPR035965">
    <property type="entry name" value="PAS-like_dom_sf"/>
</dbReference>
<dbReference type="Gene3D" id="1.10.287.130">
    <property type="match status" value="1"/>
</dbReference>
<dbReference type="GO" id="GO:0009881">
    <property type="term" value="F:photoreceptor activity"/>
    <property type="evidence" value="ECO:0007669"/>
    <property type="project" value="UniProtKB-KW"/>
</dbReference>
<dbReference type="Pfam" id="PF00072">
    <property type="entry name" value="Response_reg"/>
    <property type="match status" value="1"/>
</dbReference>
<proteinExistence type="evidence at transcript level"/>
<dbReference type="InterPro" id="IPR036890">
    <property type="entry name" value="HATPase_C_sf"/>
</dbReference>
<dbReference type="PANTHER" id="PTHR45339">
    <property type="entry name" value="HYBRID SIGNAL TRANSDUCTION HISTIDINE KINASE J"/>
    <property type="match status" value="1"/>
</dbReference>
<feature type="compositionally biased region" description="Basic residues" evidence="7">
    <location>
        <begin position="1"/>
        <end position="18"/>
    </location>
</feature>
<dbReference type="InterPro" id="IPR036097">
    <property type="entry name" value="HisK_dim/P_sf"/>
</dbReference>
<keyword evidence="2 5" id="KW-0597">Phosphoprotein</keyword>
<evidence type="ECO:0000256" key="6">
    <source>
        <dbReference type="SAM" id="Coils"/>
    </source>
</evidence>
<reference evidence="11" key="1">
    <citation type="journal article" date="2016" name="Proc. Natl. Acad. Sci. U.S.A.">
        <title>Functional and topological diversity of LOV domain photoreceptors.</title>
        <authorList>
            <person name="Glantz S.T."/>
            <person name="Carpenter E.J."/>
            <person name="Melkonian M."/>
            <person name="Gardner K.H."/>
            <person name="Boyden E.S."/>
            <person name="Wong G.K."/>
            <person name="Chow B.Y."/>
        </authorList>
    </citation>
    <scope>NUCLEOTIDE SEQUENCE</scope>
    <source>
        <strain evidence="11">JMTE_2000838</strain>
    </source>
</reference>
<name>A0A126WZ03_9CHLO</name>
<dbReference type="Gene3D" id="3.40.50.2300">
    <property type="match status" value="1"/>
</dbReference>
<dbReference type="PRINTS" id="PR00344">
    <property type="entry name" value="BCTRLSENSOR"/>
</dbReference>
<evidence type="ECO:0000313" key="11">
    <source>
        <dbReference type="EMBL" id="AML77554.1"/>
    </source>
</evidence>
<keyword evidence="1" id="KW-0675">Receptor</keyword>
<dbReference type="SMART" id="SM00387">
    <property type="entry name" value="HATPase_c"/>
    <property type="match status" value="1"/>
</dbReference>
<dbReference type="Pfam" id="PF02518">
    <property type="entry name" value="HATPase_c"/>
    <property type="match status" value="1"/>
</dbReference>
<dbReference type="InterPro" id="IPR001610">
    <property type="entry name" value="PAC"/>
</dbReference>
<feature type="coiled-coil region" evidence="6">
    <location>
        <begin position="114"/>
        <end position="155"/>
    </location>
</feature>
<feature type="compositionally biased region" description="Polar residues" evidence="7">
    <location>
        <begin position="656"/>
        <end position="669"/>
    </location>
</feature>
<accession>A0A126WZ03</accession>
<evidence type="ECO:0000259" key="10">
    <source>
        <dbReference type="PROSITE" id="PS50113"/>
    </source>
</evidence>
<evidence type="ECO:0000256" key="5">
    <source>
        <dbReference type="PROSITE-ProRule" id="PRU00169"/>
    </source>
</evidence>
<feature type="region of interest" description="Disordered" evidence="7">
    <location>
        <begin position="184"/>
        <end position="229"/>
    </location>
</feature>
<dbReference type="SMART" id="SM00448">
    <property type="entry name" value="REC"/>
    <property type="match status" value="1"/>
</dbReference>
<dbReference type="Pfam" id="PF13426">
    <property type="entry name" value="PAS_9"/>
    <property type="match status" value="1"/>
</dbReference>
<dbReference type="AlphaFoldDB" id="A0A126WZ03"/>
<dbReference type="Pfam" id="PF00512">
    <property type="entry name" value="HisKA"/>
    <property type="match status" value="1"/>
</dbReference>
<feature type="region of interest" description="Disordered" evidence="7">
    <location>
        <begin position="656"/>
        <end position="691"/>
    </location>
</feature>
<dbReference type="InterPro" id="IPR001789">
    <property type="entry name" value="Sig_transdc_resp-reg_receiver"/>
</dbReference>
<evidence type="ECO:0000256" key="1">
    <source>
        <dbReference type="ARBA" id="ARBA00022543"/>
    </source>
</evidence>
<feature type="compositionally biased region" description="Low complexity" evidence="7">
    <location>
        <begin position="184"/>
        <end position="204"/>
    </location>
</feature>
<protein>
    <submittedName>
        <fullName evidence="11">Putative LOV domain-containing protein</fullName>
    </submittedName>
</protein>
<dbReference type="InterPro" id="IPR000014">
    <property type="entry name" value="PAS"/>
</dbReference>
<feature type="compositionally biased region" description="Polar residues" evidence="7">
    <location>
        <begin position="29"/>
        <end position="41"/>
    </location>
</feature>
<evidence type="ECO:0000256" key="7">
    <source>
        <dbReference type="SAM" id="MobiDB-lite"/>
    </source>
</evidence>
<feature type="domain" description="Response regulatory" evidence="9">
    <location>
        <begin position="1091"/>
        <end position="1213"/>
    </location>
</feature>
<dbReference type="SMART" id="SM00388">
    <property type="entry name" value="HisKA"/>
    <property type="match status" value="1"/>
</dbReference>
<keyword evidence="6" id="KW-0175">Coiled coil</keyword>
<keyword evidence="3" id="KW-0716">Sensory transduction</keyword>
<keyword evidence="4" id="KW-0902">Two-component regulatory system</keyword>
<evidence type="ECO:0000259" key="8">
    <source>
        <dbReference type="PROSITE" id="PS50109"/>
    </source>
</evidence>
<dbReference type="SUPFAM" id="SSF55874">
    <property type="entry name" value="ATPase domain of HSP90 chaperone/DNA topoisomerase II/histidine kinase"/>
    <property type="match status" value="2"/>
</dbReference>